<dbReference type="RefSeq" id="WP_154450687.1">
    <property type="nucleotide sequence ID" value="NZ_CP044328.1"/>
</dbReference>
<reference evidence="1 2" key="2">
    <citation type="journal article" date="2021" name="AMB Express">
        <title>Isolation and characterisation of Methylocystis spp. for poly-3-hydroxybutyrate production using waste methane feedstocks.</title>
        <authorList>
            <person name="Rumah B.L."/>
            <person name="Stead C.E."/>
            <person name="Claxton Stevens B.H."/>
            <person name="Minton N.P."/>
            <person name="Grosse-Honebrink A."/>
            <person name="Zhang Y."/>
        </authorList>
    </citation>
    <scope>NUCLEOTIDE SEQUENCE [LARGE SCALE GENOMIC DNA]</scope>
    <source>
        <strain evidence="1 2">BRCS1</strain>
    </source>
</reference>
<evidence type="ECO:0000313" key="2">
    <source>
        <dbReference type="Proteomes" id="UP000424673"/>
    </source>
</evidence>
<evidence type="ECO:0000313" key="1">
    <source>
        <dbReference type="EMBL" id="QGM92729.1"/>
    </source>
</evidence>
<accession>A0ABX6ED57</accession>
<protein>
    <recommendedName>
        <fullName evidence="3">DUF4864 domain-containing protein</fullName>
    </recommendedName>
</protein>
<reference evidence="2" key="1">
    <citation type="submission" date="2019-09" db="EMBL/GenBank/DDBJ databases">
        <title>Isolation and complete genome sequencing of Methylocystis species.</title>
        <authorList>
            <person name="Rumah B.L."/>
            <person name="Stead C.E."/>
            <person name="Stevens B.C."/>
            <person name="Minton N.P."/>
            <person name="Grosse-Honebrink A."/>
            <person name="Zhang Y."/>
        </authorList>
    </citation>
    <scope>NUCLEOTIDE SEQUENCE [LARGE SCALE GENOMIC DNA]</scope>
    <source>
        <strain evidence="2">BRCS1</strain>
    </source>
</reference>
<proteinExistence type="predicted"/>
<organism evidence="1 2">
    <name type="scientific">Methylocystis rosea</name>
    <dbReference type="NCBI Taxonomy" id="173366"/>
    <lineage>
        <taxon>Bacteria</taxon>
        <taxon>Pseudomonadati</taxon>
        <taxon>Pseudomonadota</taxon>
        <taxon>Alphaproteobacteria</taxon>
        <taxon>Hyphomicrobiales</taxon>
        <taxon>Methylocystaceae</taxon>
        <taxon>Methylocystis</taxon>
    </lineage>
</organism>
<evidence type="ECO:0008006" key="3">
    <source>
        <dbReference type="Google" id="ProtNLM"/>
    </source>
</evidence>
<sequence>MFTIIDLRRRRIVPSFHSGIDDAWERRFATIALSLYVAGVCLASAAPVNSARAEQAGKPANIERPGVLILVRSSLLALDHANKTGVYTVLRDLGSPQFQTNTAARLADIFAGQRRDKLDLSAVAAIDPQLTTPPQIDPNGMLRLVGFFPAAQQQLNFDLSFAPVNGQWRLFGISAGLGPSSATAQLPQNRQAPKK</sequence>
<gene>
    <name evidence="1" type="ORF">F7D13_01075</name>
</gene>
<keyword evidence="2" id="KW-1185">Reference proteome</keyword>
<name>A0ABX6ED57_9HYPH</name>
<dbReference type="Proteomes" id="UP000424673">
    <property type="component" value="Chromosome"/>
</dbReference>
<dbReference type="EMBL" id="CP044328">
    <property type="protein sequence ID" value="QGM92729.1"/>
    <property type="molecule type" value="Genomic_DNA"/>
</dbReference>